<proteinExistence type="predicted"/>
<dbReference type="AlphaFoldDB" id="A0AAV6SCE2"/>
<accession>A0AAV6SCE2</accession>
<dbReference type="Proteomes" id="UP000693946">
    <property type="component" value="Linkage Group LG14"/>
</dbReference>
<name>A0AAV6SCE2_SOLSE</name>
<gene>
    <name evidence="1" type="ORF">JOB18_045914</name>
</gene>
<protein>
    <submittedName>
        <fullName evidence="1">Uncharacterized protein</fullName>
    </submittedName>
</protein>
<organism evidence="1 2">
    <name type="scientific">Solea senegalensis</name>
    <name type="common">Senegalese sole</name>
    <dbReference type="NCBI Taxonomy" id="28829"/>
    <lineage>
        <taxon>Eukaryota</taxon>
        <taxon>Metazoa</taxon>
        <taxon>Chordata</taxon>
        <taxon>Craniata</taxon>
        <taxon>Vertebrata</taxon>
        <taxon>Euteleostomi</taxon>
        <taxon>Actinopterygii</taxon>
        <taxon>Neopterygii</taxon>
        <taxon>Teleostei</taxon>
        <taxon>Neoteleostei</taxon>
        <taxon>Acanthomorphata</taxon>
        <taxon>Carangaria</taxon>
        <taxon>Pleuronectiformes</taxon>
        <taxon>Pleuronectoidei</taxon>
        <taxon>Soleidae</taxon>
        <taxon>Solea</taxon>
    </lineage>
</organism>
<evidence type="ECO:0000313" key="2">
    <source>
        <dbReference type="Proteomes" id="UP000693946"/>
    </source>
</evidence>
<keyword evidence="2" id="KW-1185">Reference proteome</keyword>
<reference evidence="1 2" key="1">
    <citation type="journal article" date="2021" name="Sci. Rep.">
        <title>Chromosome anchoring in Senegalese sole (Solea senegalensis) reveals sex-associated markers and genome rearrangements in flatfish.</title>
        <authorList>
            <person name="Guerrero-Cozar I."/>
            <person name="Gomez-Garrido J."/>
            <person name="Berbel C."/>
            <person name="Martinez-Blanch J.F."/>
            <person name="Alioto T."/>
            <person name="Claros M.G."/>
            <person name="Gagnaire P.A."/>
            <person name="Manchado M."/>
        </authorList>
    </citation>
    <scope>NUCLEOTIDE SEQUENCE [LARGE SCALE GENOMIC DNA]</scope>
    <source>
        <strain evidence="1">Sse05_10M</strain>
    </source>
</reference>
<comment type="caution">
    <text evidence="1">The sequence shown here is derived from an EMBL/GenBank/DDBJ whole genome shotgun (WGS) entry which is preliminary data.</text>
</comment>
<sequence>MCDLLDLLLFHYVITQKCDTRRKKCVCNLIFPTLKSNSTSVTGYVTHRDPLKSPRTPRAVSKLDTKFTKSLCRPREKGVAAPAVDHRKVVVLS</sequence>
<dbReference type="EMBL" id="JAGKHQ010000006">
    <property type="protein sequence ID" value="KAG7514934.1"/>
    <property type="molecule type" value="Genomic_DNA"/>
</dbReference>
<evidence type="ECO:0000313" key="1">
    <source>
        <dbReference type="EMBL" id="KAG7514934.1"/>
    </source>
</evidence>